<dbReference type="SUPFAM" id="SSF53474">
    <property type="entry name" value="alpha/beta-Hydrolases"/>
    <property type="match status" value="1"/>
</dbReference>
<dbReference type="PRINTS" id="PR00111">
    <property type="entry name" value="ABHYDROLASE"/>
</dbReference>
<reference evidence="2 3" key="1">
    <citation type="submission" date="2018-03" db="EMBL/GenBank/DDBJ databases">
        <title>Genomic Encyclopedia of Type Strains, Phase III (KMG-III): the genomes of soil and plant-associated and newly described type strains.</title>
        <authorList>
            <person name="Whitman W."/>
        </authorList>
    </citation>
    <scope>NUCLEOTIDE SEQUENCE [LARGE SCALE GENOMIC DNA]</scope>
    <source>
        <strain evidence="2 3">CGMCC 4.7067</strain>
    </source>
</reference>
<dbReference type="PANTHER" id="PTHR43194:SF5">
    <property type="entry name" value="PIMELOYL-[ACYL-CARRIER PROTEIN] METHYL ESTER ESTERASE"/>
    <property type="match status" value="1"/>
</dbReference>
<dbReference type="Proteomes" id="UP000238176">
    <property type="component" value="Unassembled WGS sequence"/>
</dbReference>
<protein>
    <submittedName>
        <fullName evidence="2">Pimeloyl-ACP methyl ester carboxylesterase</fullName>
    </submittedName>
</protein>
<dbReference type="InterPro" id="IPR029058">
    <property type="entry name" value="AB_hydrolase_fold"/>
</dbReference>
<evidence type="ECO:0000259" key="1">
    <source>
        <dbReference type="Pfam" id="PF00561"/>
    </source>
</evidence>
<dbReference type="InterPro" id="IPR000073">
    <property type="entry name" value="AB_hydrolase_1"/>
</dbReference>
<proteinExistence type="predicted"/>
<dbReference type="GO" id="GO:0003824">
    <property type="term" value="F:catalytic activity"/>
    <property type="evidence" value="ECO:0007669"/>
    <property type="project" value="UniProtKB-ARBA"/>
</dbReference>
<gene>
    <name evidence="2" type="ORF">B0I28_102331</name>
</gene>
<dbReference type="PANTHER" id="PTHR43194">
    <property type="entry name" value="HYDROLASE ALPHA/BETA FOLD FAMILY"/>
    <property type="match status" value="1"/>
</dbReference>
<dbReference type="AlphaFoldDB" id="A0A2T0US15"/>
<dbReference type="OrthoDB" id="4944883at2"/>
<dbReference type="EMBL" id="PVTJ01000002">
    <property type="protein sequence ID" value="PRY60722.1"/>
    <property type="molecule type" value="Genomic_DNA"/>
</dbReference>
<feature type="domain" description="AB hydrolase-1" evidence="1">
    <location>
        <begin position="22"/>
        <end position="239"/>
    </location>
</feature>
<name>A0A2T0US15_9ACTN</name>
<comment type="caution">
    <text evidence="2">The sequence shown here is derived from an EMBL/GenBank/DDBJ whole genome shotgun (WGS) entry which is preliminary data.</text>
</comment>
<dbReference type="Gene3D" id="3.40.50.1820">
    <property type="entry name" value="alpha/beta hydrolase"/>
    <property type="match status" value="1"/>
</dbReference>
<evidence type="ECO:0000313" key="2">
    <source>
        <dbReference type="EMBL" id="PRY60722.1"/>
    </source>
</evidence>
<keyword evidence="3" id="KW-1185">Reference proteome</keyword>
<dbReference type="Pfam" id="PF00561">
    <property type="entry name" value="Abhydrolase_1"/>
    <property type="match status" value="1"/>
</dbReference>
<organism evidence="2 3">
    <name type="scientific">Glycomyces artemisiae</name>
    <dbReference type="NCBI Taxonomy" id="1076443"/>
    <lineage>
        <taxon>Bacteria</taxon>
        <taxon>Bacillati</taxon>
        <taxon>Actinomycetota</taxon>
        <taxon>Actinomycetes</taxon>
        <taxon>Glycomycetales</taxon>
        <taxon>Glycomycetaceae</taxon>
        <taxon>Glycomyces</taxon>
    </lineage>
</organism>
<evidence type="ECO:0000313" key="3">
    <source>
        <dbReference type="Proteomes" id="UP000238176"/>
    </source>
</evidence>
<dbReference type="InterPro" id="IPR050228">
    <property type="entry name" value="Carboxylesterase_BioH"/>
</dbReference>
<sequence>MTNISTAPIALSTTVTGSGPGIVLAHGATGGVDPNFGSLIPLLAEGHTVTGSDYPADDTHLELDALADALVADAATERFTLIGFSLGTAVAVRAAVRHPDRVAGLVLAAGLAKADNRTRLGIDVWQTFLERGDRESFARFAVHAAFSPGFTNALAPEAVAEAVAGIAGRDAGGAAAQLDLVQRVDVTADLAAVAVPTLVVAATGDLLVDPANHRQLAAGIPGAEYAEVESGHVIMAERPEEWHRLVLDFLQRHGL</sequence>
<accession>A0A2T0US15</accession>
<dbReference type="RefSeq" id="WP_106362915.1">
    <property type="nucleotide sequence ID" value="NZ_PVTJ01000002.1"/>
</dbReference>